<accession>A0ABY8U616</accession>
<feature type="region of interest" description="Disordered" evidence="8">
    <location>
        <begin position="1"/>
        <end position="36"/>
    </location>
</feature>
<dbReference type="CDD" id="cd03263">
    <property type="entry name" value="ABC_subfamily_A"/>
    <property type="match status" value="1"/>
</dbReference>
<protein>
    <recommendedName>
        <fullName evidence="10">AAA+ ATPase domain-containing protein</fullName>
    </recommendedName>
</protein>
<dbReference type="InterPro" id="IPR003439">
    <property type="entry name" value="ABC_transporter-like_ATP-bd"/>
</dbReference>
<feature type="transmembrane region" description="Helical" evidence="9">
    <location>
        <begin position="682"/>
        <end position="700"/>
    </location>
</feature>
<dbReference type="Pfam" id="PF12698">
    <property type="entry name" value="ABC2_membrane_3"/>
    <property type="match status" value="1"/>
</dbReference>
<keyword evidence="5" id="KW-0067">ATP-binding</keyword>
<dbReference type="InterPro" id="IPR017871">
    <property type="entry name" value="ABC_transporter-like_CS"/>
</dbReference>
<comment type="subcellular location">
    <subcellularLocation>
        <location evidence="1">Membrane</location>
        <topology evidence="1">Multi-pass membrane protein</topology>
    </subcellularLocation>
</comment>
<dbReference type="Gene3D" id="3.40.50.300">
    <property type="entry name" value="P-loop containing nucleotide triphosphate hydrolases"/>
    <property type="match status" value="1"/>
</dbReference>
<dbReference type="Proteomes" id="UP001244341">
    <property type="component" value="Chromosome 8b"/>
</dbReference>
<reference evidence="11 12" key="1">
    <citation type="submission" date="2023-05" db="EMBL/GenBank/DDBJ databases">
        <title>A 100% complete, gapless, phased diploid assembly of the Scenedesmus obliquus UTEX 3031 genome.</title>
        <authorList>
            <person name="Biondi T.C."/>
            <person name="Hanschen E.R."/>
            <person name="Kwon T."/>
            <person name="Eng W."/>
            <person name="Kruse C.P.S."/>
            <person name="Koehler S.I."/>
            <person name="Kunde Y."/>
            <person name="Gleasner C.D."/>
            <person name="You Mak K.T."/>
            <person name="Polle J."/>
            <person name="Hovde B.T."/>
            <person name="Starkenburg S.R."/>
        </authorList>
    </citation>
    <scope>NUCLEOTIDE SEQUENCE [LARGE SCALE GENOMIC DNA]</scope>
    <source>
        <strain evidence="11 12">DOE0152z</strain>
    </source>
</reference>
<feature type="compositionally biased region" description="Low complexity" evidence="8">
    <location>
        <begin position="1"/>
        <end position="17"/>
    </location>
</feature>
<feature type="domain" description="AAA+ ATPase" evidence="10">
    <location>
        <begin position="842"/>
        <end position="1026"/>
    </location>
</feature>
<evidence type="ECO:0000256" key="5">
    <source>
        <dbReference type="ARBA" id="ARBA00022840"/>
    </source>
</evidence>
<keyword evidence="3 9" id="KW-0812">Transmembrane</keyword>
<dbReference type="EMBL" id="CP126215">
    <property type="protein sequence ID" value="WIA16810.1"/>
    <property type="molecule type" value="Genomic_DNA"/>
</dbReference>
<feature type="transmembrane region" description="Helical" evidence="9">
    <location>
        <begin position="538"/>
        <end position="565"/>
    </location>
</feature>
<dbReference type="InterPro" id="IPR013525">
    <property type="entry name" value="ABC2_TM"/>
</dbReference>
<evidence type="ECO:0000256" key="1">
    <source>
        <dbReference type="ARBA" id="ARBA00004141"/>
    </source>
</evidence>
<comment type="similarity">
    <text evidence="2">Belongs to the ABC transporter superfamily. ABCA family. CPR flippase (TC 3.A.1.211) subfamily.</text>
</comment>
<evidence type="ECO:0000256" key="6">
    <source>
        <dbReference type="ARBA" id="ARBA00022989"/>
    </source>
</evidence>
<keyword evidence="12" id="KW-1185">Reference proteome</keyword>
<evidence type="ECO:0000256" key="4">
    <source>
        <dbReference type="ARBA" id="ARBA00022741"/>
    </source>
</evidence>
<dbReference type="SUPFAM" id="SSF52540">
    <property type="entry name" value="P-loop containing nucleoside triphosphate hydrolases"/>
    <property type="match status" value="1"/>
</dbReference>
<dbReference type="PANTHER" id="PTHR19229:SF154">
    <property type="entry name" value="ABC TRANSPORTER A FAMILY MEMBER 3-RELATED"/>
    <property type="match status" value="1"/>
</dbReference>
<dbReference type="Pfam" id="PF00005">
    <property type="entry name" value="ABC_tran"/>
    <property type="match status" value="1"/>
</dbReference>
<dbReference type="PROSITE" id="PS00211">
    <property type="entry name" value="ABC_TRANSPORTER_1"/>
    <property type="match status" value="1"/>
</dbReference>
<evidence type="ECO:0000313" key="12">
    <source>
        <dbReference type="Proteomes" id="UP001244341"/>
    </source>
</evidence>
<name>A0ABY8U616_TETOB</name>
<dbReference type="InterPro" id="IPR026082">
    <property type="entry name" value="ABCA"/>
</dbReference>
<dbReference type="InterPro" id="IPR003593">
    <property type="entry name" value="AAA+_ATPase"/>
</dbReference>
<feature type="transmembrane region" description="Helical" evidence="9">
    <location>
        <begin position="639"/>
        <end position="661"/>
    </location>
</feature>
<evidence type="ECO:0000256" key="3">
    <source>
        <dbReference type="ARBA" id="ARBA00022692"/>
    </source>
</evidence>
<gene>
    <name evidence="11" type="ORF">OEZ85_013750</name>
</gene>
<dbReference type="SMART" id="SM00382">
    <property type="entry name" value="AAA"/>
    <property type="match status" value="1"/>
</dbReference>
<feature type="transmembrane region" description="Helical" evidence="9">
    <location>
        <begin position="606"/>
        <end position="627"/>
    </location>
</feature>
<evidence type="ECO:0000256" key="2">
    <source>
        <dbReference type="ARBA" id="ARBA00008526"/>
    </source>
</evidence>
<dbReference type="InterPro" id="IPR027417">
    <property type="entry name" value="P-loop_NTPase"/>
</dbReference>
<keyword evidence="6 9" id="KW-1133">Transmembrane helix</keyword>
<feature type="transmembrane region" description="Helical" evidence="9">
    <location>
        <begin position="102"/>
        <end position="126"/>
    </location>
</feature>
<evidence type="ECO:0000313" key="11">
    <source>
        <dbReference type="EMBL" id="WIA16810.1"/>
    </source>
</evidence>
<proteinExistence type="inferred from homology"/>
<organism evidence="11 12">
    <name type="scientific">Tetradesmus obliquus</name>
    <name type="common">Green alga</name>
    <name type="synonym">Acutodesmus obliquus</name>
    <dbReference type="NCBI Taxonomy" id="3088"/>
    <lineage>
        <taxon>Eukaryota</taxon>
        <taxon>Viridiplantae</taxon>
        <taxon>Chlorophyta</taxon>
        <taxon>core chlorophytes</taxon>
        <taxon>Chlorophyceae</taxon>
        <taxon>CS clade</taxon>
        <taxon>Sphaeropleales</taxon>
        <taxon>Scenedesmaceae</taxon>
        <taxon>Tetradesmus</taxon>
    </lineage>
</organism>
<evidence type="ECO:0000259" key="10">
    <source>
        <dbReference type="SMART" id="SM00382"/>
    </source>
</evidence>
<dbReference type="PANTHER" id="PTHR19229">
    <property type="entry name" value="ATP-BINDING CASSETTE TRANSPORTER SUBFAMILY A ABCA"/>
    <property type="match status" value="1"/>
</dbReference>
<feature type="transmembrane region" description="Helical" evidence="9">
    <location>
        <begin position="494"/>
        <end position="517"/>
    </location>
</feature>
<keyword evidence="4" id="KW-0547">Nucleotide-binding</keyword>
<evidence type="ECO:0000256" key="7">
    <source>
        <dbReference type="ARBA" id="ARBA00023136"/>
    </source>
</evidence>
<dbReference type="Pfam" id="PF24526">
    <property type="entry name" value="ABCA12_C"/>
    <property type="match status" value="1"/>
</dbReference>
<keyword evidence="7 9" id="KW-0472">Membrane</keyword>
<feature type="transmembrane region" description="Helical" evidence="9">
    <location>
        <begin position="577"/>
        <end position="599"/>
    </location>
</feature>
<evidence type="ECO:0000256" key="8">
    <source>
        <dbReference type="SAM" id="MobiDB-lite"/>
    </source>
</evidence>
<evidence type="ECO:0000256" key="9">
    <source>
        <dbReference type="SAM" id="Phobius"/>
    </source>
</evidence>
<sequence>MADPSAAGSPAAPAAAAVRKLKADSSSSSKDLERCSIPGETVPHVVAKSLESNSSSIVSSTETPPASAAAAAGGVARGQAASLRAQANALYRKNAVYQRRNMCSNVCLLSAPIFFCLMLLAVQVAINRLLLTGEDYECGCQCTKCCFNGDLSNCTRSENGPCPYECKAFNKSACGIQWSKPRQAPFCAIPHTSSWPAILQTPREEDRAEPYRPAAALLVTGDDPASSANLSAGLLPPPSLKPAGLLSLQRYLEGFASDMGSDGGGAVPAEFLSLLGLRLGTSSRIQAGLYLETALAGDDPSLYALWPAGTCATLGLAGSHNTSLTTLLTAMVNASNPAPVAATINARLAGLVSGAGGNSSSGAAIADRVGSIRLNCTDVVLQPQSDAQQLQRSLYCGYYQARCNGSSTTNQYAAGFDWRGSNVSRFAPDLYYNDTWGLPRNEAPTVYQRVPQVLNMAVNSWLKSVLGEGFAAELIGVMETPKASTKVSLDFSALLGPLFFTWVIQMLLPIFLMQLVYEKEKRLRMMMKMHGLGDVAYWLVMYSWFWMLYVAYMIIFVVFGSIIKLNMFTRNSYGVQFIFYALFGHNMIAFSFLLSCFFTSSKTATVFAYLVVFGTGLIGSLLLSQLINAGQWYTVLLELVPSFALFRGLFELGEYAFLAVYRNSYGMSFASLRDPGNGMTTAWLILGVEWLLFMGLAWYLEQVFASGTGNRRHPLFFLEPLRNWLSGGKGGKGGKGSRQPRASGELQLPTIKSSSVVSSSSMLRVAATSSAAGKAALTAAAAGGVPPAEEPDDVAEERARVEGLNAYEAHPIVVRQLNKTYPGLDGQPPKLAVRTLNLGIERGECFGLLGPNGAGKSTSINMMVGLLEPSAGTALIGGYDITHDMDAIYSLMGVCPQHDLLWETLTGRQHLLFYGRLKGLTGPALEAAVESSLRAVNLWSGKVGDKQARQYSGGMKRRLSVAISFTGNPLVVYLDEPSTGLDPASRRNLWDVVKANKRDRAIVLTTHSMEEAEMLCDRLGIFVDGRLVCIGNPKEITSRYGGFLVFTITVPAEQEAAARQLVAAMSPNARLTYSVGGTLKFELPTAEVSLSRVFATMAGSRAAGLAVLDWGVANATLEEVFILFARAIGAKAGD</sequence>